<dbReference type="CDD" id="cd00093">
    <property type="entry name" value="HTH_XRE"/>
    <property type="match status" value="1"/>
</dbReference>
<dbReference type="PANTHER" id="PTHR46797:SF1">
    <property type="entry name" value="METHYLPHOSPHONATE SYNTHASE"/>
    <property type="match status" value="1"/>
</dbReference>
<dbReference type="InterPro" id="IPR011051">
    <property type="entry name" value="RmlC_Cupin_sf"/>
</dbReference>
<dbReference type="PANTHER" id="PTHR46797">
    <property type="entry name" value="HTH-TYPE TRANSCRIPTIONAL REGULATOR"/>
    <property type="match status" value="1"/>
</dbReference>
<gene>
    <name evidence="3" type="ORF">AAG747_25210</name>
</gene>
<sequence length="194" mass="22595">MDVNDYLIIWIGAKLRELRKAKGWNLSEFSEKSDISIAMLSKIENGRVFPTFPSLLQILNVLEVDLNEFFNDLQVNNKFPGYIFKKRNEYQAIHKEESEGFNYEVVFAHTVNHFSIEVSMLTLNKGAQREKVSTEGYEFIFLIKGEIQFELGENTFELREGDSLFFDGRLAHVPHNRLDTDAVLLVMYFITQIQ</sequence>
<dbReference type="InterPro" id="IPR001387">
    <property type="entry name" value="Cro/C1-type_HTH"/>
</dbReference>
<dbReference type="SUPFAM" id="SSF47413">
    <property type="entry name" value="lambda repressor-like DNA-binding domains"/>
    <property type="match status" value="1"/>
</dbReference>
<dbReference type="SUPFAM" id="SSF51182">
    <property type="entry name" value="RmlC-like cupins"/>
    <property type="match status" value="1"/>
</dbReference>
<dbReference type="InterPro" id="IPR050807">
    <property type="entry name" value="TransReg_Diox_bact_type"/>
</dbReference>
<comment type="caution">
    <text evidence="3">The sequence shown here is derived from an EMBL/GenBank/DDBJ whole genome shotgun (WGS) entry which is preliminary data.</text>
</comment>
<dbReference type="EMBL" id="JBDKWZ010000020">
    <property type="protein sequence ID" value="MEN7551242.1"/>
    <property type="molecule type" value="Genomic_DNA"/>
</dbReference>
<dbReference type="PROSITE" id="PS50943">
    <property type="entry name" value="HTH_CROC1"/>
    <property type="match status" value="1"/>
</dbReference>
<evidence type="ECO:0000313" key="3">
    <source>
        <dbReference type="EMBL" id="MEN7551242.1"/>
    </source>
</evidence>
<dbReference type="GO" id="GO:0003677">
    <property type="term" value="F:DNA binding"/>
    <property type="evidence" value="ECO:0007669"/>
    <property type="project" value="UniProtKB-KW"/>
</dbReference>
<dbReference type="SMART" id="SM00530">
    <property type="entry name" value="HTH_XRE"/>
    <property type="match status" value="1"/>
</dbReference>
<organism evidence="3 4">
    <name type="scientific">Rapidithrix thailandica</name>
    <dbReference type="NCBI Taxonomy" id="413964"/>
    <lineage>
        <taxon>Bacteria</taxon>
        <taxon>Pseudomonadati</taxon>
        <taxon>Bacteroidota</taxon>
        <taxon>Cytophagia</taxon>
        <taxon>Cytophagales</taxon>
        <taxon>Flammeovirgaceae</taxon>
        <taxon>Rapidithrix</taxon>
    </lineage>
</organism>
<dbReference type="GO" id="GO:0003700">
    <property type="term" value="F:DNA-binding transcription factor activity"/>
    <property type="evidence" value="ECO:0007669"/>
    <property type="project" value="TreeGrafter"/>
</dbReference>
<name>A0AAW9SCW2_9BACT</name>
<dbReference type="Gene3D" id="1.10.260.40">
    <property type="entry name" value="lambda repressor-like DNA-binding domains"/>
    <property type="match status" value="1"/>
</dbReference>
<dbReference type="InterPro" id="IPR013096">
    <property type="entry name" value="Cupin_2"/>
</dbReference>
<protein>
    <submittedName>
        <fullName evidence="3">XRE family transcriptional regulator</fullName>
    </submittedName>
</protein>
<accession>A0AAW9SCW2</accession>
<dbReference type="CDD" id="cd02209">
    <property type="entry name" value="cupin_XRE_C"/>
    <property type="match status" value="1"/>
</dbReference>
<keyword evidence="4" id="KW-1185">Reference proteome</keyword>
<dbReference type="InterPro" id="IPR010982">
    <property type="entry name" value="Lambda_DNA-bd_dom_sf"/>
</dbReference>
<proteinExistence type="predicted"/>
<dbReference type="Gene3D" id="2.60.120.10">
    <property type="entry name" value="Jelly Rolls"/>
    <property type="match status" value="1"/>
</dbReference>
<evidence type="ECO:0000313" key="4">
    <source>
        <dbReference type="Proteomes" id="UP001403385"/>
    </source>
</evidence>
<evidence type="ECO:0000256" key="1">
    <source>
        <dbReference type="ARBA" id="ARBA00023125"/>
    </source>
</evidence>
<dbReference type="Pfam" id="PF07883">
    <property type="entry name" value="Cupin_2"/>
    <property type="match status" value="1"/>
</dbReference>
<dbReference type="AlphaFoldDB" id="A0AAW9SCW2"/>
<dbReference type="Pfam" id="PF01381">
    <property type="entry name" value="HTH_3"/>
    <property type="match status" value="1"/>
</dbReference>
<dbReference type="GO" id="GO:0005829">
    <property type="term" value="C:cytosol"/>
    <property type="evidence" value="ECO:0007669"/>
    <property type="project" value="TreeGrafter"/>
</dbReference>
<dbReference type="Proteomes" id="UP001403385">
    <property type="component" value="Unassembled WGS sequence"/>
</dbReference>
<feature type="domain" description="HTH cro/C1-type" evidence="2">
    <location>
        <begin position="15"/>
        <end position="69"/>
    </location>
</feature>
<dbReference type="RefSeq" id="WP_346824021.1">
    <property type="nucleotide sequence ID" value="NZ_JBDKWZ010000020.1"/>
</dbReference>
<keyword evidence="1" id="KW-0238">DNA-binding</keyword>
<dbReference type="InterPro" id="IPR014710">
    <property type="entry name" value="RmlC-like_jellyroll"/>
</dbReference>
<evidence type="ECO:0000259" key="2">
    <source>
        <dbReference type="PROSITE" id="PS50943"/>
    </source>
</evidence>
<reference evidence="3 4" key="1">
    <citation type="submission" date="2024-04" db="EMBL/GenBank/DDBJ databases">
        <title>Novel genus in family Flammeovirgaceae.</title>
        <authorList>
            <person name="Nguyen T.H."/>
            <person name="Vuong T.Q."/>
            <person name="Le H."/>
            <person name="Kim S.-G."/>
        </authorList>
    </citation>
    <scope>NUCLEOTIDE SEQUENCE [LARGE SCALE GENOMIC DNA]</scope>
    <source>
        <strain evidence="3 4">JCM 23209</strain>
    </source>
</reference>